<organism evidence="1 2">
    <name type="scientific">Araneus ventricosus</name>
    <name type="common">Orbweaver spider</name>
    <name type="synonym">Epeira ventricosa</name>
    <dbReference type="NCBI Taxonomy" id="182803"/>
    <lineage>
        <taxon>Eukaryota</taxon>
        <taxon>Metazoa</taxon>
        <taxon>Ecdysozoa</taxon>
        <taxon>Arthropoda</taxon>
        <taxon>Chelicerata</taxon>
        <taxon>Arachnida</taxon>
        <taxon>Araneae</taxon>
        <taxon>Araneomorphae</taxon>
        <taxon>Entelegynae</taxon>
        <taxon>Araneoidea</taxon>
        <taxon>Araneidae</taxon>
        <taxon>Araneus</taxon>
    </lineage>
</organism>
<keyword evidence="2" id="KW-1185">Reference proteome</keyword>
<evidence type="ECO:0000313" key="1">
    <source>
        <dbReference type="EMBL" id="GBM66077.1"/>
    </source>
</evidence>
<dbReference type="Proteomes" id="UP000499080">
    <property type="component" value="Unassembled WGS sequence"/>
</dbReference>
<protein>
    <submittedName>
        <fullName evidence="1">Uncharacterized protein</fullName>
    </submittedName>
</protein>
<dbReference type="AlphaFoldDB" id="A0A4Y2HL76"/>
<reference evidence="1 2" key="1">
    <citation type="journal article" date="2019" name="Sci. Rep.">
        <title>Orb-weaving spider Araneus ventricosus genome elucidates the spidroin gene catalogue.</title>
        <authorList>
            <person name="Kono N."/>
            <person name="Nakamura H."/>
            <person name="Ohtoshi R."/>
            <person name="Moran D.A.P."/>
            <person name="Shinohara A."/>
            <person name="Yoshida Y."/>
            <person name="Fujiwara M."/>
            <person name="Mori M."/>
            <person name="Tomita M."/>
            <person name="Arakawa K."/>
        </authorList>
    </citation>
    <scope>NUCLEOTIDE SEQUENCE [LARGE SCALE GENOMIC DNA]</scope>
</reference>
<sequence>MLLLERENNRIRAQLEEEHAIVETHVKENIIRVERLIGELNPTISCEIRENLVDEVNKKSKEDNDKLVNEIKINPEEILTSRFVDPYY</sequence>
<dbReference type="EMBL" id="BGPR01002006">
    <property type="protein sequence ID" value="GBM66077.1"/>
    <property type="molecule type" value="Genomic_DNA"/>
</dbReference>
<gene>
    <name evidence="1" type="ORF">AVEN_177128_1</name>
</gene>
<accession>A0A4Y2HL76</accession>
<evidence type="ECO:0000313" key="2">
    <source>
        <dbReference type="Proteomes" id="UP000499080"/>
    </source>
</evidence>
<proteinExistence type="predicted"/>
<comment type="caution">
    <text evidence="1">The sequence shown here is derived from an EMBL/GenBank/DDBJ whole genome shotgun (WGS) entry which is preliminary data.</text>
</comment>
<name>A0A4Y2HL76_ARAVE</name>